<keyword evidence="19" id="KW-1185">Reference proteome</keyword>
<evidence type="ECO:0000313" key="19">
    <source>
        <dbReference type="Proteomes" id="UP000663873"/>
    </source>
</evidence>
<dbReference type="Proteomes" id="UP000663862">
    <property type="component" value="Unassembled WGS sequence"/>
</dbReference>
<keyword evidence="8" id="KW-0456">Lyase</keyword>
<evidence type="ECO:0000256" key="8">
    <source>
        <dbReference type="ARBA" id="ARBA00023239"/>
    </source>
</evidence>
<keyword evidence="14" id="KW-1133">Transmembrane helix</keyword>
<evidence type="ECO:0000313" key="15">
    <source>
        <dbReference type="EMBL" id="CAF4109502.1"/>
    </source>
</evidence>
<keyword evidence="9" id="KW-1208">Phospholipid metabolism</keyword>
<keyword evidence="5" id="KW-0210">Decarboxylase</keyword>
<feature type="compositionally biased region" description="Polar residues" evidence="13">
    <location>
        <begin position="1"/>
        <end position="20"/>
    </location>
</feature>
<dbReference type="InterPro" id="IPR003817">
    <property type="entry name" value="PS_Dcarbxylase"/>
</dbReference>
<dbReference type="AlphaFoldDB" id="A0A820HZ66"/>
<organism evidence="16 18">
    <name type="scientific">Rotaria socialis</name>
    <dbReference type="NCBI Taxonomy" id="392032"/>
    <lineage>
        <taxon>Eukaryota</taxon>
        <taxon>Metazoa</taxon>
        <taxon>Spiralia</taxon>
        <taxon>Gnathifera</taxon>
        <taxon>Rotifera</taxon>
        <taxon>Eurotatoria</taxon>
        <taxon>Bdelloidea</taxon>
        <taxon>Philodinida</taxon>
        <taxon>Philodinidae</taxon>
        <taxon>Rotaria</taxon>
    </lineage>
</organism>
<sequence length="463" mass="53870">MDDNKWGTSSTNRDNNQTIATPVEDPGEILSANDDEEIRQFQTTFSDMIDHTCSNSYENIAEFQYNSQDIFRFLFRSIIPAQEILQQDFEPESEQNLFNFEEEECLKYTFKVLDRRTNRLTIEHMPVYHKYGMQLLFRGPLQRELLTTNAIRNFFARETLRLGKAFNEPKSRKHIQAFIKIYQINLNELLEPNIQRYFTFNEFFYRKLKVDARPIDNRDDPCTLVSAADCRLILFDSISEATRIWIKGHQFSLEHLFEDEILAKEFENGSIAVFRLSPADYHRFHSPISGKIGEHMKTITGTYYTVNPIAIREQLDVLTRNQRTMITIESNYFEKVAFVAIGALFVGSVNFTVKPHQSIEKGDELAIGVKVKIIYLGYFAYGGSTIVIVFRAGMIKWDDDLQHNSKNSMETLVRMGEHIGQRTSEEERQQYLLDSSKDSNKNGTVTQLLCFFPNMSNLNNFKV</sequence>
<dbReference type="EC" id="4.1.1.65" evidence="3"/>
<evidence type="ECO:0000256" key="6">
    <source>
        <dbReference type="ARBA" id="ARBA00023098"/>
    </source>
</evidence>
<protein>
    <recommendedName>
        <fullName evidence="3">phosphatidylserine decarboxylase</fullName>
        <ecNumber evidence="3">4.1.1.65</ecNumber>
    </recommendedName>
</protein>
<evidence type="ECO:0000256" key="11">
    <source>
        <dbReference type="ARBA" id="ARBA00024326"/>
    </source>
</evidence>
<dbReference type="EMBL" id="CAJOBQ010002346">
    <property type="protein sequence ID" value="CAF4554639.1"/>
    <property type="molecule type" value="Genomic_DNA"/>
</dbReference>
<comment type="pathway">
    <text evidence="2">Lipid metabolism.</text>
</comment>
<evidence type="ECO:0000256" key="3">
    <source>
        <dbReference type="ARBA" id="ARBA00012243"/>
    </source>
</evidence>
<dbReference type="InterPro" id="IPR033177">
    <property type="entry name" value="PSD-B"/>
</dbReference>
<evidence type="ECO:0000256" key="5">
    <source>
        <dbReference type="ARBA" id="ARBA00022793"/>
    </source>
</evidence>
<dbReference type="GO" id="GO:0006646">
    <property type="term" value="P:phosphatidylethanolamine biosynthetic process"/>
    <property type="evidence" value="ECO:0007669"/>
    <property type="project" value="UniProtKB-UniPathway"/>
</dbReference>
<evidence type="ECO:0000313" key="17">
    <source>
        <dbReference type="EMBL" id="CAF4554639.1"/>
    </source>
</evidence>
<keyword evidence="14" id="KW-0812">Transmembrane</keyword>
<keyword evidence="6" id="KW-0443">Lipid metabolism</keyword>
<evidence type="ECO:0000256" key="1">
    <source>
        <dbReference type="ARBA" id="ARBA00001928"/>
    </source>
</evidence>
<comment type="pathway">
    <text evidence="11">Phospholipid metabolism; phosphatidylethanolamine biosynthesis.</text>
</comment>
<comment type="cofactor">
    <cofactor evidence="1">
        <name>pyruvate</name>
        <dbReference type="ChEBI" id="CHEBI:15361"/>
    </cofactor>
</comment>
<dbReference type="Proteomes" id="UP000663851">
    <property type="component" value="Unassembled WGS sequence"/>
</dbReference>
<dbReference type="EMBL" id="CAJOBO010000860">
    <property type="protein sequence ID" value="CAF4301405.1"/>
    <property type="molecule type" value="Genomic_DNA"/>
</dbReference>
<evidence type="ECO:0000256" key="14">
    <source>
        <dbReference type="SAM" id="Phobius"/>
    </source>
</evidence>
<accession>A0A820HZ66</accession>
<keyword evidence="4" id="KW-0444">Lipid biosynthesis</keyword>
<evidence type="ECO:0000256" key="12">
    <source>
        <dbReference type="ARBA" id="ARBA00045136"/>
    </source>
</evidence>
<dbReference type="UniPathway" id="UPA00558"/>
<dbReference type="Proteomes" id="UP000663873">
    <property type="component" value="Unassembled WGS sequence"/>
</dbReference>
<dbReference type="NCBIfam" id="TIGR00163">
    <property type="entry name" value="PS_decarb"/>
    <property type="match status" value="1"/>
</dbReference>
<proteinExistence type="predicted"/>
<dbReference type="EMBL" id="CAJOBP010000045">
    <property type="protein sequence ID" value="CAF4109502.1"/>
    <property type="molecule type" value="Genomic_DNA"/>
</dbReference>
<keyword evidence="7" id="KW-0594">Phospholipid biosynthesis</keyword>
<feature type="transmembrane region" description="Helical" evidence="14">
    <location>
        <begin position="332"/>
        <end position="353"/>
    </location>
</feature>
<evidence type="ECO:0000313" key="18">
    <source>
        <dbReference type="Proteomes" id="UP000663851"/>
    </source>
</evidence>
<feature type="region of interest" description="Disordered" evidence="13">
    <location>
        <begin position="1"/>
        <end position="25"/>
    </location>
</feature>
<evidence type="ECO:0000256" key="13">
    <source>
        <dbReference type="SAM" id="MobiDB-lite"/>
    </source>
</evidence>
<reference evidence="16" key="1">
    <citation type="submission" date="2021-02" db="EMBL/GenBank/DDBJ databases">
        <authorList>
            <person name="Nowell W R."/>
        </authorList>
    </citation>
    <scope>NUCLEOTIDE SEQUENCE</scope>
</reference>
<comment type="function">
    <text evidence="12">Catalyzes the formation of phosphatidylethanolamine (PtdEtn) from phosphatidylserine (PtdSer). Plays a central role in phospholipid metabolism and in the interorganelle trafficking of phosphatidylserine. May be involved in lipid droplet biogenesis at the endoplasmic reticulum membrane.</text>
</comment>
<evidence type="ECO:0000256" key="10">
    <source>
        <dbReference type="ARBA" id="ARBA00023317"/>
    </source>
</evidence>
<gene>
    <name evidence="16" type="ORF">HFQ381_LOCUS13568</name>
    <name evidence="17" type="ORF">TSG867_LOCUS24898</name>
    <name evidence="15" type="ORF">UJA718_LOCUS830</name>
</gene>
<feature type="transmembrane region" description="Helical" evidence="14">
    <location>
        <begin position="373"/>
        <end position="393"/>
    </location>
</feature>
<keyword evidence="10" id="KW-0670">Pyruvate</keyword>
<evidence type="ECO:0000256" key="7">
    <source>
        <dbReference type="ARBA" id="ARBA00023209"/>
    </source>
</evidence>
<evidence type="ECO:0000256" key="2">
    <source>
        <dbReference type="ARBA" id="ARBA00005189"/>
    </source>
</evidence>
<name>A0A820HZ66_9BILA</name>
<dbReference type="PANTHER" id="PTHR10067">
    <property type="entry name" value="PHOSPHATIDYLSERINE DECARBOXYLASE"/>
    <property type="match status" value="1"/>
</dbReference>
<dbReference type="GO" id="GO:0004609">
    <property type="term" value="F:phosphatidylserine decarboxylase activity"/>
    <property type="evidence" value="ECO:0007669"/>
    <property type="project" value="UniProtKB-EC"/>
</dbReference>
<dbReference type="PANTHER" id="PTHR10067:SF17">
    <property type="entry name" value="PHOSPHATIDYLSERINE DECARBOXYLASE PROENZYME 2"/>
    <property type="match status" value="1"/>
</dbReference>
<keyword evidence="14" id="KW-0472">Membrane</keyword>
<evidence type="ECO:0000313" key="16">
    <source>
        <dbReference type="EMBL" id="CAF4301405.1"/>
    </source>
</evidence>
<comment type="caution">
    <text evidence="16">The sequence shown here is derived from an EMBL/GenBank/DDBJ whole genome shotgun (WGS) entry which is preliminary data.</text>
</comment>
<evidence type="ECO:0000256" key="9">
    <source>
        <dbReference type="ARBA" id="ARBA00023264"/>
    </source>
</evidence>
<evidence type="ECO:0000256" key="4">
    <source>
        <dbReference type="ARBA" id="ARBA00022516"/>
    </source>
</evidence>
<dbReference type="Pfam" id="PF02666">
    <property type="entry name" value="PS_Dcarbxylase"/>
    <property type="match status" value="1"/>
</dbReference>